<proteinExistence type="predicted"/>
<organism evidence="1">
    <name type="scientific">marine sediment metagenome</name>
    <dbReference type="NCBI Taxonomy" id="412755"/>
    <lineage>
        <taxon>unclassified sequences</taxon>
        <taxon>metagenomes</taxon>
        <taxon>ecological metagenomes</taxon>
    </lineage>
</organism>
<accession>A0A0F9PPR0</accession>
<comment type="caution">
    <text evidence="1">The sequence shown here is derived from an EMBL/GenBank/DDBJ whole genome shotgun (WGS) entry which is preliminary data.</text>
</comment>
<gene>
    <name evidence="1" type="ORF">LCGC14_0873200</name>
</gene>
<evidence type="ECO:0000313" key="1">
    <source>
        <dbReference type="EMBL" id="KKN26582.1"/>
    </source>
</evidence>
<dbReference type="AlphaFoldDB" id="A0A0F9PPR0"/>
<sequence>MWKYGCLDVKRTHVEDRVHERLLKIARDYQETLVEDEIKEKILELMKTSKNRNERGIDRATKLPKYFLTGMLPDSRNIWVMLCIVEDEENKNRMIKTVWSGSEVKKPESKITFGRRKRFEP</sequence>
<protein>
    <submittedName>
        <fullName evidence="1">Uncharacterized protein</fullName>
    </submittedName>
</protein>
<name>A0A0F9PPR0_9ZZZZ</name>
<dbReference type="EMBL" id="LAZR01002708">
    <property type="protein sequence ID" value="KKN26582.1"/>
    <property type="molecule type" value="Genomic_DNA"/>
</dbReference>
<reference evidence="1" key="1">
    <citation type="journal article" date="2015" name="Nature">
        <title>Complex archaea that bridge the gap between prokaryotes and eukaryotes.</title>
        <authorList>
            <person name="Spang A."/>
            <person name="Saw J.H."/>
            <person name="Jorgensen S.L."/>
            <person name="Zaremba-Niedzwiedzka K."/>
            <person name="Martijn J."/>
            <person name="Lind A.E."/>
            <person name="van Eijk R."/>
            <person name="Schleper C."/>
            <person name="Guy L."/>
            <person name="Ettema T.J."/>
        </authorList>
    </citation>
    <scope>NUCLEOTIDE SEQUENCE</scope>
</reference>